<dbReference type="OrthoDB" id="5454111at2"/>
<dbReference type="InterPro" id="IPR015919">
    <property type="entry name" value="Cadherin-like_sf"/>
</dbReference>
<organism evidence="5 6">
    <name type="scientific">Oceanidesulfovibrio marinus</name>
    <dbReference type="NCBI Taxonomy" id="370038"/>
    <lineage>
        <taxon>Bacteria</taxon>
        <taxon>Pseudomonadati</taxon>
        <taxon>Thermodesulfobacteriota</taxon>
        <taxon>Desulfovibrionia</taxon>
        <taxon>Desulfovibrionales</taxon>
        <taxon>Desulfovibrionaceae</taxon>
        <taxon>Oceanidesulfovibrio</taxon>
    </lineage>
</organism>
<feature type="region of interest" description="Disordered" evidence="3">
    <location>
        <begin position="893"/>
        <end position="922"/>
    </location>
</feature>
<dbReference type="PRINTS" id="PR00313">
    <property type="entry name" value="CABNDNGRPT"/>
</dbReference>
<evidence type="ECO:0000256" key="2">
    <source>
        <dbReference type="ARBA" id="ARBA00022525"/>
    </source>
</evidence>
<reference evidence="5 6" key="1">
    <citation type="submission" date="2018-06" db="EMBL/GenBank/DDBJ databases">
        <title>Complete genome of Desulfovibrio marinus P48SEP.</title>
        <authorList>
            <person name="Crispim J.S."/>
            <person name="Vidigal P.M.P."/>
            <person name="Silva L.C.F."/>
            <person name="Araujo L.C."/>
            <person name="Laguardia C.N."/>
            <person name="Dias R.S."/>
            <person name="Sousa M.P."/>
            <person name="Paula S.O."/>
            <person name="Silva C."/>
        </authorList>
    </citation>
    <scope>NUCLEOTIDE SEQUENCE [LARGE SCALE GENOMIC DNA]</scope>
    <source>
        <strain evidence="5 6">P48SEP</strain>
    </source>
</reference>
<accession>A0A6P1ZA68</accession>
<proteinExistence type="predicted"/>
<name>A0A6P1ZA68_9BACT</name>
<dbReference type="EMBL" id="QMIF01000023">
    <property type="protein sequence ID" value="TVM30466.1"/>
    <property type="molecule type" value="Genomic_DNA"/>
</dbReference>
<dbReference type="InterPro" id="IPR010566">
    <property type="entry name" value="Haemolys_ca-bd"/>
</dbReference>
<dbReference type="Proteomes" id="UP000434052">
    <property type="component" value="Unassembled WGS sequence"/>
</dbReference>
<dbReference type="InterPro" id="IPR010221">
    <property type="entry name" value="VCBS_dom"/>
</dbReference>
<feature type="region of interest" description="Disordered" evidence="3">
    <location>
        <begin position="849"/>
        <end position="872"/>
    </location>
</feature>
<dbReference type="InterPro" id="IPR050557">
    <property type="entry name" value="RTX_toxin/Mannuronan_C5-epim"/>
</dbReference>
<dbReference type="InterPro" id="IPR018511">
    <property type="entry name" value="Hemolysin-typ_Ca-bd_CS"/>
</dbReference>
<dbReference type="Pfam" id="PF06594">
    <property type="entry name" value="HCBP_related"/>
    <property type="match status" value="1"/>
</dbReference>
<dbReference type="InterPro" id="IPR001343">
    <property type="entry name" value="Hemolysn_Ca-bd"/>
</dbReference>
<dbReference type="Pfam" id="PF00353">
    <property type="entry name" value="HemolysinCabind"/>
    <property type="match status" value="20"/>
</dbReference>
<dbReference type="GO" id="GO:0005576">
    <property type="term" value="C:extracellular region"/>
    <property type="evidence" value="ECO:0007669"/>
    <property type="project" value="UniProtKB-SubCell"/>
</dbReference>
<dbReference type="Gene3D" id="2.150.10.10">
    <property type="entry name" value="Serralysin-like metalloprotease, C-terminal"/>
    <property type="match status" value="12"/>
</dbReference>
<dbReference type="GO" id="GO:0005509">
    <property type="term" value="F:calcium ion binding"/>
    <property type="evidence" value="ECO:0007669"/>
    <property type="project" value="InterPro"/>
</dbReference>
<dbReference type="PANTHER" id="PTHR38340">
    <property type="entry name" value="S-LAYER PROTEIN"/>
    <property type="match status" value="1"/>
</dbReference>
<evidence type="ECO:0000313" key="6">
    <source>
        <dbReference type="Proteomes" id="UP000434052"/>
    </source>
</evidence>
<evidence type="ECO:0000313" key="5">
    <source>
        <dbReference type="EMBL" id="TVM30466.1"/>
    </source>
</evidence>
<comment type="caution">
    <text evidence="5">The sequence shown here is derived from an EMBL/GenBank/DDBJ whole genome shotgun (WGS) entry which is preliminary data.</text>
</comment>
<dbReference type="SUPFAM" id="SSF51120">
    <property type="entry name" value="beta-Roll"/>
    <property type="match status" value="11"/>
</dbReference>
<dbReference type="Gene3D" id="2.60.40.10">
    <property type="entry name" value="Immunoglobulins"/>
    <property type="match status" value="4"/>
</dbReference>
<dbReference type="InterPro" id="IPR040853">
    <property type="entry name" value="RapA2_cadherin-like"/>
</dbReference>
<dbReference type="GO" id="GO:0016020">
    <property type="term" value="C:membrane"/>
    <property type="evidence" value="ECO:0007669"/>
    <property type="project" value="InterPro"/>
</dbReference>
<dbReference type="SUPFAM" id="SSF49313">
    <property type="entry name" value="Cadherin-like"/>
    <property type="match status" value="1"/>
</dbReference>
<dbReference type="NCBIfam" id="TIGR01965">
    <property type="entry name" value="VCBS_repeat"/>
    <property type="match status" value="3"/>
</dbReference>
<dbReference type="InterPro" id="IPR006644">
    <property type="entry name" value="Cadg"/>
</dbReference>
<dbReference type="InterPro" id="IPR011049">
    <property type="entry name" value="Serralysin-like_metalloprot_C"/>
</dbReference>
<protein>
    <recommendedName>
        <fullName evidence="4">Dystroglycan-type cadherin-like domain-containing protein</fullName>
    </recommendedName>
</protein>
<dbReference type="PANTHER" id="PTHR38340:SF1">
    <property type="entry name" value="S-LAYER PROTEIN"/>
    <property type="match status" value="1"/>
</dbReference>
<evidence type="ECO:0000259" key="4">
    <source>
        <dbReference type="SMART" id="SM00736"/>
    </source>
</evidence>
<evidence type="ECO:0000256" key="3">
    <source>
        <dbReference type="SAM" id="MobiDB-lite"/>
    </source>
</evidence>
<gene>
    <name evidence="5" type="ORF">DQK91_21000</name>
</gene>
<dbReference type="Pfam" id="PF05345">
    <property type="entry name" value="He_PIG"/>
    <property type="match status" value="1"/>
</dbReference>
<comment type="subcellular location">
    <subcellularLocation>
        <location evidence="1">Secreted</location>
    </subcellularLocation>
</comment>
<dbReference type="SMART" id="SM00736">
    <property type="entry name" value="CADG"/>
    <property type="match status" value="1"/>
</dbReference>
<sequence length="2637" mass="274218">MTMAPINWKKTVDQLTQKKSDLTKEAIADKGWRGFFHALGTIESSGRYYISNDAGYTGMYQVGQKNATYYNYFDKDSVGNGFLGASTVKDIGKDPIAQELYAIIAFSGVPKFGNKPYIDMYSAVKSEANGRASNTNFNLSDLIGKTFNITYTQSGGVVGTHDLVTFSEAGIAAATHLIGFGSMADALIAVWNEYSSAKNDPTKIVVDPAGKTSYNITLNDNGHLADGNQIAFSNYIELLDGYSISTLISAQNNITSFSQLVQQLIAYRKDKILEYLSMDKYVTDLGEIVRATTVMDLTDSKFDVLAKTIYRELGLPMQYYNNNYGKIILSGDLNTISSNESDLIIGFGEKDQIFISGDGDDVLIGGNGNDMLQGYEGKDTYVYDKGDGVDKILDASLGNKIVVNGLQIQSADAVKNVAHKWIDSTGQYIFSFDKSAETLTINGAAFNSNEGITLYAIKNAADVKDRFGIELGTSSNQAAFTGQSSTPFDASDSDDIASSTNEYNSASINLALKDSLKEGDVLKIIASADGEIDLSNVFVVTGDETRSFSGGEVVLDGSSGKDFFSLAFLTNQDLAENSNVTFTAVIETTDENGAPITIESNQFSLDVLDVNGSDGSATQNVQLGSDDDTYIMPSDATGRMHIDGGAGRDYLVVRDGNDILEGGSGGDGLIGDAGNDVLYGGSSGSTEVLIVNGNSQAATGELGDWIDGGDGNDSMFSGADDDILFGGDGHDLIVAGGGDDWIMGDLDTFSFNGRWQDWHFEEETVTGPNGETSTQRNLMNISLESTDGVGDDVLYAGAGNDMAAGEAGNDAIYLGSGDDRGLGGTGSDIILGEDGDDVLRGDGTLAYNSGSLPDDDSLHGDDFLDGGAGDDSLYGEGGNDVLYGGAGDDYMQGDSLDQTTAGRDYLDGEDGNDTMFGAQGDDTLYGGAGNDRLGGDANDLSADLHGSDYLNGEEGDDILLGHGGDDTLYGGVGNDDLYGDGDEVAVSAHGNDTLNGGEGDDYLYGGGADDYLFGGTGNDNMYGDGGIATESGFGDDFLDGGDGNDGLVGGGGDDILYGGAGNDILKGDDPNAFTELAGNDYLDGGMGYDYLAGGAGDDTIFGGDGYDDLYAGAGNDYLDGGAGNDYLFADGGDNTLVGGSGDDQYVVTADAGVTHIADSEGTYDRLRIEGATFASVRLGLGSLLITTEDGREIHLDDFDPDDPYGSKTIEFFEFEDGTYSYEDLVAKGLDFTGTQEDDIIYGTALDDRIVALEGDDELYGLAGNDTLDGGAGDDIMVGGEGDDTYVFDSEGDTIVEEADAGRDLVQSSLDHAIEENVEDLTLTGTAVIGTGNELDNAITGNADDNTLTGLAGNDDLDGGAGIDVMIGGTGDDTYHVDNAADTVTEAAGEGHDTVVSSITWTLTDTFEDLTLIGVEHIDGTGNAQDNILLGNEGDNTLTGYAGDDHLDGGWGKDILIGGAGNDSYVVDDRDDQITELASGGIDSVTSDVDWTLSDNVENLTLLGNTSGEWPDALNGTGNAEDNIIIGNAGYNHLEGLDGDDTLDGRAGGDEMYGGDGDDIIYGGDDASYAGGYGGQRLYDNSDVIYGGDGNDTIDGGSGSDGLFGDAGDDVIYGGDDGMLITDSMSGYGGDYLSNDDYIEGGAGNDILDGGSGNDELYGGTGADELYGGDDGPLNARNDDYLDGGEGIDIMRGGTGDDTYIVDGEMELIPPNPPEPGCDIGTGDDDPEPTYRAEWDTVIEYAGEGYDTIYSSVSMVLPDNVEEIRFMGEADIDVVGNSDDNYIAGNIGNNIINGGGGADHMAGGAGDDTYYVDNEDDVVAESANQGTDTVKAYIDGYRLGNNVENLDLTNGVQNGYGNALDNRIRGNSVDNVLYGEAGNDRIAGAGGNDQLFGGDGDDIYFFGPGGGQDVVYDWVGNDKVVLTGGLLPDDISLTRDGSDLVIGIKGSDETLTLDGWLTGDNSVHTLKFCGGTSYTDEEIDHYASDEPFLAVNDHNAVQEDVLTSVTGNVLANDDDADGYATAIPGVYVGVYGTLILAADGAYTYTLNNDADSVQALAEGQTVADVFSYDIVNNNPFEPSTSTASLIIDVAGSNDAPEATPDGLTVTEDSAQGAAGNVLANDHDFDTGAILTVTNPGTLAGLYGTLTLDANGGYHYALNNDFAEVQALAQGETRSEVFSYTVSDGIAEQSESLIISIVGANDAPTTVTDTAAVQEDGVLTATGNVLANDADVDNGTVLSVASPGALDGVYGQLTLGEDGAYTYTLDNDSQAVQALGVGETAQEHFSYATTDGIAATAGELTVTVEGQNDIPVLDAPIADQTVQTNTDVSWQIPAGTFSDIDQNDTLTYSATRADGSALPEWLQFDSETQTFSGHVPTDAEGSVDIKVFASDGHGDDSYASDVFSIAVEQGDDGGCDHGGHHGGGCGDHGGHHGGRCGDHGGGHHGGGCGSHDDGWGWFPGCGWGGDWGGYSGGGWGGCGDHQGGWTGGWSGSHGGYGGGCGHSDPWYGGWGGGNNSSCGNHGQQGWSAHDRKGGYPAAKDFGKYCEEFDKQHDGDKSGSNSFFARWKAMERALAECEAPYSDSWSDVHKGADIDCLNQAGNGCMGSKYAWRDDKFSLAAGCGADLQRFNGLSEGVAKLG</sequence>
<dbReference type="Pfam" id="PF17803">
    <property type="entry name" value="Cadherin_4"/>
    <property type="match status" value="3"/>
</dbReference>
<feature type="domain" description="Dystroglycan-type cadherin-like" evidence="4">
    <location>
        <begin position="2310"/>
        <end position="2412"/>
    </location>
</feature>
<dbReference type="PROSITE" id="PS00330">
    <property type="entry name" value="HEMOLYSIN_CALCIUM"/>
    <property type="match status" value="10"/>
</dbReference>
<keyword evidence="2" id="KW-0964">Secreted</keyword>
<evidence type="ECO:0000256" key="1">
    <source>
        <dbReference type="ARBA" id="ARBA00004613"/>
    </source>
</evidence>
<dbReference type="InterPro" id="IPR013783">
    <property type="entry name" value="Ig-like_fold"/>
</dbReference>